<protein>
    <recommendedName>
        <fullName evidence="4">Septum formation initiator family protein</fullName>
    </recommendedName>
</protein>
<feature type="transmembrane region" description="Helical" evidence="1">
    <location>
        <begin position="17"/>
        <end position="36"/>
    </location>
</feature>
<proteinExistence type="predicted"/>
<keyword evidence="3" id="KW-1185">Reference proteome</keyword>
<accession>A0A2Z3L8I7</accession>
<dbReference type="EMBL" id="CP029619">
    <property type="protein sequence ID" value="AWN81737.1"/>
    <property type="molecule type" value="Genomic_DNA"/>
</dbReference>
<sequence length="105" mass="13092">MQGRDHILRIIGKIRKVLVDFYCVVTFFFIIWMYFLDDQNICAQYNVYKQCKKLEREHIYYTTHIQKIKEETKALLQEEERLEQLAREKYYMKKKQEDLYVIIRD</sequence>
<dbReference type="KEGG" id="cher:DK880_00409"/>
<keyword evidence="1" id="KW-0472">Membrane</keyword>
<evidence type="ECO:0000313" key="3">
    <source>
        <dbReference type="Proteomes" id="UP000245872"/>
    </source>
</evidence>
<keyword evidence="1" id="KW-1133">Transmembrane helix</keyword>
<gene>
    <name evidence="2" type="ORF">DK880_00409</name>
</gene>
<evidence type="ECO:0000256" key="1">
    <source>
        <dbReference type="SAM" id="Phobius"/>
    </source>
</evidence>
<dbReference type="RefSeq" id="WP_109997163.1">
    <property type="nucleotide sequence ID" value="NZ_CP029619.1"/>
</dbReference>
<dbReference type="Proteomes" id="UP000245872">
    <property type="component" value="Chromosome"/>
</dbReference>
<organism evidence="2 3">
    <name type="scientific">Candidatus Cardinium hertigii</name>
    <dbReference type="NCBI Taxonomy" id="247481"/>
    <lineage>
        <taxon>Bacteria</taxon>
        <taxon>Pseudomonadati</taxon>
        <taxon>Bacteroidota</taxon>
        <taxon>Cytophagia</taxon>
        <taxon>Cytophagales</taxon>
        <taxon>Amoebophilaceae</taxon>
        <taxon>Candidatus Cardinium</taxon>
    </lineage>
</organism>
<dbReference type="AlphaFoldDB" id="A0A2Z3L8I7"/>
<reference evidence="2 3" key="1">
    <citation type="submission" date="2018-05" db="EMBL/GenBank/DDBJ databases">
        <title>Candidatus Cardinium hertigii Genome Assembly.</title>
        <authorList>
            <person name="Showmaker K.C."/>
            <person name="Walden K.O."/>
            <person name="Fields C.J."/>
            <person name="Lambert K.N."/>
            <person name="Hudson M.E."/>
        </authorList>
    </citation>
    <scope>NUCLEOTIDE SEQUENCE [LARGE SCALE GENOMIC DNA]</scope>
    <source>
        <strain evidence="3">cHgTN10</strain>
    </source>
</reference>
<dbReference type="InterPro" id="IPR007060">
    <property type="entry name" value="FtsL/DivIC"/>
</dbReference>
<evidence type="ECO:0008006" key="4">
    <source>
        <dbReference type="Google" id="ProtNLM"/>
    </source>
</evidence>
<dbReference type="OrthoDB" id="1467719at2"/>
<dbReference type="Pfam" id="PF04977">
    <property type="entry name" value="DivIC"/>
    <property type="match status" value="1"/>
</dbReference>
<name>A0A2Z3L8I7_9BACT</name>
<keyword evidence="1" id="KW-0812">Transmembrane</keyword>
<evidence type="ECO:0000313" key="2">
    <source>
        <dbReference type="EMBL" id="AWN81737.1"/>
    </source>
</evidence>